<dbReference type="RefSeq" id="WP_134112397.1">
    <property type="nucleotide sequence ID" value="NZ_SOBG01000002.1"/>
</dbReference>
<evidence type="ECO:0000259" key="3">
    <source>
        <dbReference type="Pfam" id="PF00460"/>
    </source>
</evidence>
<evidence type="ECO:0000313" key="7">
    <source>
        <dbReference type="Proteomes" id="UP000294678"/>
    </source>
</evidence>
<dbReference type="InterPro" id="IPR020013">
    <property type="entry name" value="Flagellar_FlgE/F/G"/>
</dbReference>
<dbReference type="EMBL" id="SOBG01000002">
    <property type="protein sequence ID" value="TDT71801.1"/>
    <property type="molecule type" value="Genomic_DNA"/>
</dbReference>
<dbReference type="InterPro" id="IPR053967">
    <property type="entry name" value="LlgE_F_G-like_D1"/>
</dbReference>
<feature type="domain" description="Flagellar basal body rod protein N-terminal" evidence="3">
    <location>
        <begin position="5"/>
        <end position="35"/>
    </location>
</feature>
<dbReference type="InterPro" id="IPR019776">
    <property type="entry name" value="Flagellar_basal_body_rod_CS"/>
</dbReference>
<keyword evidence="6" id="KW-0969">Cilium</keyword>
<sequence length="283" mass="31964">MLRGIYTSASGMTTQAKKQDTIADNLANINTTGYKKSTTIMEQGKEFDIYRKENVEARVPEREEVKLTKIGKLGTGVKIKENYINFEQGELKTTESNLDFAIKGKGLFAIETDRGIRFSRMGNFSINSEGYLVNHEGDKVLAYNETGKLGYIKPLKDFKIKKNGEIINGDIISEVAINNLNIDYRLPMEEAKTTGNALYIAEFDDTRELTKEGNSYYLADISKSKFSSKSDVYQGYLEMSNVNTVKEMVELINVQRSYETNQKVLSAQDETLDKVVNNIGKWT</sequence>
<evidence type="ECO:0000256" key="2">
    <source>
        <dbReference type="RuleBase" id="RU362116"/>
    </source>
</evidence>
<reference evidence="6 7" key="1">
    <citation type="submission" date="2019-03" db="EMBL/GenBank/DDBJ databases">
        <title>Genomic Encyclopedia of Type Strains, Phase IV (KMG-IV): sequencing the most valuable type-strain genomes for metagenomic binning, comparative biology and taxonomic classification.</title>
        <authorList>
            <person name="Goeker M."/>
        </authorList>
    </citation>
    <scope>NUCLEOTIDE SEQUENCE [LARGE SCALE GENOMIC DNA]</scope>
    <source>
        <strain evidence="6 7">DSM 100055</strain>
    </source>
</reference>
<dbReference type="Pfam" id="PF00460">
    <property type="entry name" value="Flg_bb_rod"/>
    <property type="match status" value="1"/>
</dbReference>
<evidence type="ECO:0000259" key="5">
    <source>
        <dbReference type="Pfam" id="PF22692"/>
    </source>
</evidence>
<gene>
    <name evidence="6" type="ORF">EV215_0485</name>
</gene>
<dbReference type="AlphaFoldDB" id="A0AA46I6H7"/>
<dbReference type="Pfam" id="PF06429">
    <property type="entry name" value="Flg_bbr_C"/>
    <property type="match status" value="1"/>
</dbReference>
<evidence type="ECO:0000259" key="4">
    <source>
        <dbReference type="Pfam" id="PF06429"/>
    </source>
</evidence>
<comment type="subcellular location">
    <subcellularLocation>
        <location evidence="2">Bacterial flagellum basal body</location>
    </subcellularLocation>
</comment>
<keyword evidence="6" id="KW-0966">Cell projection</keyword>
<comment type="caution">
    <text evidence="6">The sequence shown here is derived from an EMBL/GenBank/DDBJ whole genome shotgun (WGS) entry which is preliminary data.</text>
</comment>
<evidence type="ECO:0000256" key="1">
    <source>
        <dbReference type="ARBA" id="ARBA00009677"/>
    </source>
</evidence>
<name>A0AA46I6H7_9FUSO</name>
<dbReference type="PANTHER" id="PTHR30435">
    <property type="entry name" value="FLAGELLAR PROTEIN"/>
    <property type="match status" value="1"/>
</dbReference>
<protein>
    <submittedName>
        <fullName evidence="6">Flagellar basal-body rod protein FlgG</fullName>
    </submittedName>
</protein>
<dbReference type="SUPFAM" id="SSF117143">
    <property type="entry name" value="Flagellar hook protein flgE"/>
    <property type="match status" value="1"/>
</dbReference>
<dbReference type="GO" id="GO:0009425">
    <property type="term" value="C:bacterial-type flagellum basal body"/>
    <property type="evidence" value="ECO:0007669"/>
    <property type="project" value="UniProtKB-SubCell"/>
</dbReference>
<dbReference type="Proteomes" id="UP000294678">
    <property type="component" value="Unassembled WGS sequence"/>
</dbReference>
<proteinExistence type="inferred from homology"/>
<comment type="similarity">
    <text evidence="1 2">Belongs to the flagella basal body rod proteins family.</text>
</comment>
<keyword evidence="7" id="KW-1185">Reference proteome</keyword>
<dbReference type="InterPro" id="IPR037925">
    <property type="entry name" value="FlgE/F/G-like"/>
</dbReference>
<keyword evidence="2" id="KW-0975">Bacterial flagellum</keyword>
<dbReference type="PANTHER" id="PTHR30435:SF19">
    <property type="entry name" value="FLAGELLAR BASAL-BODY ROD PROTEIN FLGG"/>
    <property type="match status" value="1"/>
</dbReference>
<organism evidence="6 7">
    <name type="scientific">Hypnocyclicus thermotrophus</name>
    <dbReference type="NCBI Taxonomy" id="1627895"/>
    <lineage>
        <taxon>Bacteria</taxon>
        <taxon>Fusobacteriati</taxon>
        <taxon>Fusobacteriota</taxon>
        <taxon>Fusobacteriia</taxon>
        <taxon>Fusobacteriales</taxon>
        <taxon>Fusobacteriaceae</taxon>
        <taxon>Hypnocyclicus</taxon>
    </lineage>
</organism>
<keyword evidence="6" id="KW-0282">Flagellum</keyword>
<dbReference type="InterPro" id="IPR001444">
    <property type="entry name" value="Flag_bb_rod_N"/>
</dbReference>
<accession>A0AA46I6H7</accession>
<feature type="domain" description="Flagellar hook protein FlgE/F/G-like D1" evidence="5">
    <location>
        <begin position="101"/>
        <end position="166"/>
    </location>
</feature>
<dbReference type="NCBIfam" id="TIGR03506">
    <property type="entry name" value="FlgEFG_subfam"/>
    <property type="match status" value="1"/>
</dbReference>
<dbReference type="GO" id="GO:0071978">
    <property type="term" value="P:bacterial-type flagellum-dependent swarming motility"/>
    <property type="evidence" value="ECO:0007669"/>
    <property type="project" value="TreeGrafter"/>
</dbReference>
<dbReference type="Pfam" id="PF22692">
    <property type="entry name" value="LlgE_F_G_D1"/>
    <property type="match status" value="1"/>
</dbReference>
<evidence type="ECO:0000313" key="6">
    <source>
        <dbReference type="EMBL" id="TDT71801.1"/>
    </source>
</evidence>
<dbReference type="PROSITE" id="PS00588">
    <property type="entry name" value="FLAGELLA_BB_ROD"/>
    <property type="match status" value="1"/>
</dbReference>
<feature type="domain" description="Flagellar basal-body/hook protein C-terminal" evidence="4">
    <location>
        <begin position="234"/>
        <end position="277"/>
    </location>
</feature>
<dbReference type="InterPro" id="IPR010930">
    <property type="entry name" value="Flg_bb/hook_C_dom"/>
</dbReference>